<evidence type="ECO:0000256" key="4">
    <source>
        <dbReference type="ARBA" id="ARBA00022475"/>
    </source>
</evidence>
<evidence type="ECO:0000256" key="1">
    <source>
        <dbReference type="ARBA" id="ARBA00004417"/>
    </source>
</evidence>
<dbReference type="InterPro" id="IPR013563">
    <property type="entry name" value="Oligopep_ABC_C"/>
</dbReference>
<keyword evidence="4" id="KW-1003">Cell membrane</keyword>
<dbReference type="Pfam" id="PF00005">
    <property type="entry name" value="ABC_tran"/>
    <property type="match status" value="1"/>
</dbReference>
<evidence type="ECO:0000256" key="6">
    <source>
        <dbReference type="ARBA" id="ARBA00022840"/>
    </source>
</evidence>
<evidence type="ECO:0000313" key="10">
    <source>
        <dbReference type="Proteomes" id="UP000248021"/>
    </source>
</evidence>
<dbReference type="GO" id="GO:0005886">
    <property type="term" value="C:plasma membrane"/>
    <property type="evidence" value="ECO:0007669"/>
    <property type="project" value="UniProtKB-SubCell"/>
</dbReference>
<keyword evidence="5" id="KW-0547">Nucleotide-binding</keyword>
<evidence type="ECO:0000256" key="5">
    <source>
        <dbReference type="ARBA" id="ARBA00022741"/>
    </source>
</evidence>
<comment type="caution">
    <text evidence="9">The sequence shown here is derived from an EMBL/GenBank/DDBJ whole genome shotgun (WGS) entry which is preliminary data.</text>
</comment>
<dbReference type="RefSeq" id="WP_245449503.1">
    <property type="nucleotide sequence ID" value="NZ_JAHBRY010000002.1"/>
</dbReference>
<dbReference type="GO" id="GO:0005524">
    <property type="term" value="F:ATP binding"/>
    <property type="evidence" value="ECO:0007669"/>
    <property type="project" value="UniProtKB-KW"/>
</dbReference>
<dbReference type="InterPro" id="IPR027417">
    <property type="entry name" value="P-loop_NTPase"/>
</dbReference>
<dbReference type="InterPro" id="IPR003593">
    <property type="entry name" value="AAA+_ATPase"/>
</dbReference>
<dbReference type="AlphaFoldDB" id="A0A2V3UF32"/>
<keyword evidence="7" id="KW-0472">Membrane</keyword>
<protein>
    <submittedName>
        <fullName evidence="9">Peptide/nickel transport system ATP-binding protein</fullName>
    </submittedName>
</protein>
<keyword evidence="6 9" id="KW-0067">ATP-binding</keyword>
<dbReference type="InterPro" id="IPR003439">
    <property type="entry name" value="ABC_transporter-like_ATP-bd"/>
</dbReference>
<proteinExistence type="inferred from homology"/>
<dbReference type="Gene3D" id="3.40.50.300">
    <property type="entry name" value="P-loop containing nucleotide triphosphate hydrolases"/>
    <property type="match status" value="1"/>
</dbReference>
<dbReference type="GO" id="GO:0015833">
    <property type="term" value="P:peptide transport"/>
    <property type="evidence" value="ECO:0007669"/>
    <property type="project" value="InterPro"/>
</dbReference>
<evidence type="ECO:0000256" key="2">
    <source>
        <dbReference type="ARBA" id="ARBA00005417"/>
    </source>
</evidence>
<dbReference type="SUPFAM" id="SSF52540">
    <property type="entry name" value="P-loop containing nucleoside triphosphate hydrolases"/>
    <property type="match status" value="1"/>
</dbReference>
<dbReference type="PROSITE" id="PS50893">
    <property type="entry name" value="ABC_TRANSPORTER_2"/>
    <property type="match status" value="1"/>
</dbReference>
<dbReference type="NCBIfam" id="TIGR01727">
    <property type="entry name" value="oligo_HPY"/>
    <property type="match status" value="1"/>
</dbReference>
<dbReference type="GO" id="GO:0055085">
    <property type="term" value="P:transmembrane transport"/>
    <property type="evidence" value="ECO:0007669"/>
    <property type="project" value="UniProtKB-ARBA"/>
</dbReference>
<dbReference type="PANTHER" id="PTHR43297:SF2">
    <property type="entry name" value="DIPEPTIDE TRANSPORT ATP-BINDING PROTEIN DPPD"/>
    <property type="match status" value="1"/>
</dbReference>
<dbReference type="PANTHER" id="PTHR43297">
    <property type="entry name" value="OLIGOPEPTIDE TRANSPORT ATP-BINDING PROTEIN APPD"/>
    <property type="match status" value="1"/>
</dbReference>
<dbReference type="CDD" id="cd03257">
    <property type="entry name" value="ABC_NikE_OppD_transporters"/>
    <property type="match status" value="1"/>
</dbReference>
<gene>
    <name evidence="9" type="ORF">C7450_102404</name>
</gene>
<evidence type="ECO:0000256" key="3">
    <source>
        <dbReference type="ARBA" id="ARBA00022448"/>
    </source>
</evidence>
<evidence type="ECO:0000313" key="9">
    <source>
        <dbReference type="EMBL" id="PXW63488.1"/>
    </source>
</evidence>
<organism evidence="9 10">
    <name type="scientific">Chelatococcus asaccharovorans</name>
    <dbReference type="NCBI Taxonomy" id="28210"/>
    <lineage>
        <taxon>Bacteria</taxon>
        <taxon>Pseudomonadati</taxon>
        <taxon>Pseudomonadota</taxon>
        <taxon>Alphaproteobacteria</taxon>
        <taxon>Hyphomicrobiales</taxon>
        <taxon>Chelatococcaceae</taxon>
        <taxon>Chelatococcus</taxon>
    </lineage>
</organism>
<comment type="similarity">
    <text evidence="2">Belongs to the ABC transporter superfamily.</text>
</comment>
<dbReference type="Pfam" id="PF08352">
    <property type="entry name" value="oligo_HPY"/>
    <property type="match status" value="1"/>
</dbReference>
<dbReference type="FunFam" id="3.40.50.300:FF:000016">
    <property type="entry name" value="Oligopeptide ABC transporter ATP-binding component"/>
    <property type="match status" value="1"/>
</dbReference>
<sequence>MRAPTAAPLLEVDNLRTHFTTPGGLVKSVDGVSFTVGHQETVCIVGESGSGKSITARSIMGLVRRPGRVVGGRMNFRLRDGSTVDLAAIPPDSATYRAIRGREIGMIFQEPMSALSPVHTIGSQIEEGIRLHLGFGARAARERAVDALEKVGFPGARQRLNTYPFQLSGGLRQRVCIAMALACEPSLLIADEPTTALDVTTQANILELLLRLQGELGMAIVFITHDLGVVAEIADRVVVMYLGQVMEAGPASGILGHPRHPYTRGLLRCVADIEGDGLLRAIPGIVPHPLARPPGCPFSTRCEEMMPGLCDTTAPELLAINGESRVRCHLWSSGQPHVTEGAVHG</sequence>
<accession>A0A2V3UF32</accession>
<feature type="domain" description="ABC transporter" evidence="8">
    <location>
        <begin position="10"/>
        <end position="267"/>
    </location>
</feature>
<evidence type="ECO:0000256" key="7">
    <source>
        <dbReference type="ARBA" id="ARBA00023136"/>
    </source>
</evidence>
<dbReference type="Proteomes" id="UP000248021">
    <property type="component" value="Unassembled WGS sequence"/>
</dbReference>
<reference evidence="9 10" key="1">
    <citation type="submission" date="2018-05" db="EMBL/GenBank/DDBJ databases">
        <title>Genomic Encyclopedia of Type Strains, Phase IV (KMG-IV): sequencing the most valuable type-strain genomes for metagenomic binning, comparative biology and taxonomic classification.</title>
        <authorList>
            <person name="Goeker M."/>
        </authorList>
    </citation>
    <scope>NUCLEOTIDE SEQUENCE [LARGE SCALE GENOMIC DNA]</scope>
    <source>
        <strain evidence="9 10">DSM 6462</strain>
    </source>
</reference>
<keyword evidence="10" id="KW-1185">Reference proteome</keyword>
<name>A0A2V3UF32_9HYPH</name>
<dbReference type="SMART" id="SM00382">
    <property type="entry name" value="AAA"/>
    <property type="match status" value="1"/>
</dbReference>
<dbReference type="GO" id="GO:0016887">
    <property type="term" value="F:ATP hydrolysis activity"/>
    <property type="evidence" value="ECO:0007669"/>
    <property type="project" value="InterPro"/>
</dbReference>
<keyword evidence="3" id="KW-0813">Transport</keyword>
<dbReference type="InterPro" id="IPR050388">
    <property type="entry name" value="ABC_Ni/Peptide_Import"/>
</dbReference>
<evidence type="ECO:0000259" key="8">
    <source>
        <dbReference type="PROSITE" id="PS50893"/>
    </source>
</evidence>
<comment type="subcellular location">
    <subcellularLocation>
        <location evidence="1">Cell inner membrane</location>
        <topology evidence="1">Peripheral membrane protein</topology>
    </subcellularLocation>
</comment>
<dbReference type="EMBL" id="QJJK01000002">
    <property type="protein sequence ID" value="PXW63488.1"/>
    <property type="molecule type" value="Genomic_DNA"/>
</dbReference>